<protein>
    <recommendedName>
        <fullName evidence="7">Transmembrane 9 superfamily member</fullName>
    </recommendedName>
</protein>
<comment type="subcellular location">
    <subcellularLocation>
        <location evidence="1">Membrane</location>
        <topology evidence="1">Multi-pass membrane protein</topology>
    </subcellularLocation>
</comment>
<gene>
    <name evidence="8" type="ORF">PHATRDRAFT_47564</name>
</gene>
<dbReference type="Pfam" id="PF02990">
    <property type="entry name" value="EMP70"/>
    <property type="match status" value="1"/>
</dbReference>
<keyword evidence="4 7" id="KW-0732">Signal</keyword>
<feature type="transmembrane region" description="Helical" evidence="7">
    <location>
        <begin position="573"/>
        <end position="593"/>
    </location>
</feature>
<sequence length="682" mass="76843">MIPLHWSRALWLLVFSGTSSAFYVSYDEPAVYRAGDRVPLVMNKLKSTKTLSSMDYAHRPWCNNREDVTPLSAESAWKGNMDVWHGDAWYRGPILGLEFLADQYCAVQCDFSLEQPSEQEEWESAIARGFHYHVSVDGLPVAHQWEDDDTVHVLSSGGVPLGRRGGPGESANPQFDNETVENLFVYNHWNLRIDYVEKGPGEYQIVHAVIQPFSVQPVDGTDGARPAMESCTTERRHTNYDMTTTIPPQSPSGSFPFTVDVIWVKAPTDIRASSRWNQLLTMDDFDPLMHDVSLQIACLVLALFINAILYGSLWTWVMRDLSYKPVAMETEIISEEQEQEMQLWPLSTRVFFPVTRHPWLFCAACGQGAHLLLTTLCFLFFFQIGVIHQALGATILLPVVALYTIASPMGGYVTGRCRRVLHGRMMQALKACVSASTLYPLLGLLVMVLCYDVFPSDEAPRYRVLDSSKELILLWLLGIVPLTLLGGFLGYRNGPIDKFPVSEGTMGYQDLALHRVDDSDDSSKRSLCWLRMRTPVLFLTAGLLPMLSFFNTYAYGVAAPVYQDFYVSSRLQVFLPFILFLTCVGGVAMLLFYRQIRAQNYAWWWATFLTAGSSGFYCFLLSISWLIYNATHRNADARSVAVYMLWFAYTSLGVTLACGFVGILSCVLFSRALYSYGLCRAP</sequence>
<evidence type="ECO:0000313" key="9">
    <source>
        <dbReference type="Proteomes" id="UP000000759"/>
    </source>
</evidence>
<feature type="transmembrane region" description="Helical" evidence="7">
    <location>
        <begin position="359"/>
        <end position="381"/>
    </location>
</feature>
<feature type="transmembrane region" description="Helical" evidence="7">
    <location>
        <begin position="387"/>
        <end position="406"/>
    </location>
</feature>
<keyword evidence="9" id="KW-1185">Reference proteome</keyword>
<comment type="similarity">
    <text evidence="2 7">Belongs to the nonaspanin (TM9SF) (TC 9.A.2) family.</text>
</comment>
<keyword evidence="3 7" id="KW-0812">Transmembrane</keyword>
<evidence type="ECO:0000256" key="5">
    <source>
        <dbReference type="ARBA" id="ARBA00022989"/>
    </source>
</evidence>
<dbReference type="AlphaFoldDB" id="B7G439"/>
<reference evidence="8 9" key="1">
    <citation type="journal article" date="2008" name="Nature">
        <title>The Phaeodactylum genome reveals the evolutionary history of diatom genomes.</title>
        <authorList>
            <person name="Bowler C."/>
            <person name="Allen A.E."/>
            <person name="Badger J.H."/>
            <person name="Grimwood J."/>
            <person name="Jabbari K."/>
            <person name="Kuo A."/>
            <person name="Maheswari U."/>
            <person name="Martens C."/>
            <person name="Maumus F."/>
            <person name="Otillar R.P."/>
            <person name="Rayko E."/>
            <person name="Salamov A."/>
            <person name="Vandepoele K."/>
            <person name="Beszteri B."/>
            <person name="Gruber A."/>
            <person name="Heijde M."/>
            <person name="Katinka M."/>
            <person name="Mock T."/>
            <person name="Valentin K."/>
            <person name="Verret F."/>
            <person name="Berges J.A."/>
            <person name="Brownlee C."/>
            <person name="Cadoret J.P."/>
            <person name="Chiovitti A."/>
            <person name="Choi C.J."/>
            <person name="Coesel S."/>
            <person name="De Martino A."/>
            <person name="Detter J.C."/>
            <person name="Durkin C."/>
            <person name="Falciatore A."/>
            <person name="Fournet J."/>
            <person name="Haruta M."/>
            <person name="Huysman M.J."/>
            <person name="Jenkins B.D."/>
            <person name="Jiroutova K."/>
            <person name="Jorgensen R.E."/>
            <person name="Joubert Y."/>
            <person name="Kaplan A."/>
            <person name="Kroger N."/>
            <person name="Kroth P.G."/>
            <person name="La Roche J."/>
            <person name="Lindquist E."/>
            <person name="Lommer M."/>
            <person name="Martin-Jezequel V."/>
            <person name="Lopez P.J."/>
            <person name="Lucas S."/>
            <person name="Mangogna M."/>
            <person name="McGinnis K."/>
            <person name="Medlin L.K."/>
            <person name="Montsant A."/>
            <person name="Oudot-Le Secq M.P."/>
            <person name="Napoli C."/>
            <person name="Obornik M."/>
            <person name="Parker M.S."/>
            <person name="Petit J.L."/>
            <person name="Porcel B.M."/>
            <person name="Poulsen N."/>
            <person name="Robison M."/>
            <person name="Rychlewski L."/>
            <person name="Rynearson T.A."/>
            <person name="Schmutz J."/>
            <person name="Shapiro H."/>
            <person name="Siaut M."/>
            <person name="Stanley M."/>
            <person name="Sussman M.R."/>
            <person name="Taylor A.R."/>
            <person name="Vardi A."/>
            <person name="von Dassow P."/>
            <person name="Vyverman W."/>
            <person name="Willis A."/>
            <person name="Wyrwicz L.S."/>
            <person name="Rokhsar D.S."/>
            <person name="Weissenbach J."/>
            <person name="Armbrust E.V."/>
            <person name="Green B.R."/>
            <person name="Van de Peer Y."/>
            <person name="Grigoriev I.V."/>
        </authorList>
    </citation>
    <scope>NUCLEOTIDE SEQUENCE [LARGE SCALE GENOMIC DNA]</scope>
    <source>
        <strain evidence="8 9">CCAP 1055/1</strain>
    </source>
</reference>
<feature type="signal peptide" evidence="7">
    <location>
        <begin position="1"/>
        <end position="21"/>
    </location>
</feature>
<feature type="transmembrane region" description="Helical" evidence="7">
    <location>
        <begin position="534"/>
        <end position="553"/>
    </location>
</feature>
<dbReference type="RefSeq" id="XP_002182004.1">
    <property type="nucleotide sequence ID" value="XM_002181968.1"/>
</dbReference>
<dbReference type="PaxDb" id="2850-Phatr47564"/>
<feature type="transmembrane region" description="Helical" evidence="7">
    <location>
        <begin position="640"/>
        <end position="670"/>
    </location>
</feature>
<feature type="chain" id="PRO_5007360716" description="Transmembrane 9 superfamily member" evidence="7">
    <location>
        <begin position="22"/>
        <end position="682"/>
    </location>
</feature>
<dbReference type="GO" id="GO:0072657">
    <property type="term" value="P:protein localization to membrane"/>
    <property type="evidence" value="ECO:0007669"/>
    <property type="project" value="TreeGrafter"/>
</dbReference>
<evidence type="ECO:0000256" key="1">
    <source>
        <dbReference type="ARBA" id="ARBA00004141"/>
    </source>
</evidence>
<dbReference type="GO" id="GO:0016020">
    <property type="term" value="C:membrane"/>
    <property type="evidence" value="ECO:0007669"/>
    <property type="project" value="UniProtKB-SubCell"/>
</dbReference>
<dbReference type="InterPro" id="IPR004240">
    <property type="entry name" value="EMP70"/>
</dbReference>
<feature type="transmembrane region" description="Helical" evidence="7">
    <location>
        <begin position="294"/>
        <end position="317"/>
    </location>
</feature>
<evidence type="ECO:0000313" key="8">
    <source>
        <dbReference type="EMBL" id="EEC46544.1"/>
    </source>
</evidence>
<evidence type="ECO:0000256" key="3">
    <source>
        <dbReference type="ARBA" id="ARBA00022692"/>
    </source>
</evidence>
<keyword evidence="6 7" id="KW-0472">Membrane</keyword>
<evidence type="ECO:0000256" key="7">
    <source>
        <dbReference type="RuleBase" id="RU363079"/>
    </source>
</evidence>
<dbReference type="InParanoid" id="B7G439"/>
<reference evidence="9" key="2">
    <citation type="submission" date="2008-08" db="EMBL/GenBank/DDBJ databases">
        <authorList>
            <consortium name="Diatom Consortium"/>
            <person name="Grigoriev I."/>
            <person name="Grimwood J."/>
            <person name="Kuo A."/>
            <person name="Otillar R.P."/>
            <person name="Salamov A."/>
            <person name="Detter J.C."/>
            <person name="Lindquist E."/>
            <person name="Shapiro H."/>
            <person name="Lucas S."/>
            <person name="Glavina del Rio T."/>
            <person name="Pitluck S."/>
            <person name="Rokhsar D."/>
            <person name="Bowler C."/>
        </authorList>
    </citation>
    <scope>GENOME REANNOTATION</scope>
    <source>
        <strain evidence="9">CCAP 1055/1</strain>
    </source>
</reference>
<feature type="transmembrane region" description="Helical" evidence="7">
    <location>
        <begin position="471"/>
        <end position="491"/>
    </location>
</feature>
<dbReference type="eggNOG" id="KOG1278">
    <property type="taxonomic scope" value="Eukaryota"/>
</dbReference>
<accession>B7G439</accession>
<dbReference type="PANTHER" id="PTHR10766">
    <property type="entry name" value="TRANSMEMBRANE 9 SUPERFAMILY PROTEIN"/>
    <property type="match status" value="1"/>
</dbReference>
<feature type="transmembrane region" description="Helical" evidence="7">
    <location>
        <begin position="605"/>
        <end position="628"/>
    </location>
</feature>
<dbReference type="HOGENOM" id="CLU_010714_4_1_1"/>
<dbReference type="OrthoDB" id="1666796at2759"/>
<organism evidence="8 9">
    <name type="scientific">Phaeodactylum tricornutum (strain CCAP 1055/1)</name>
    <dbReference type="NCBI Taxonomy" id="556484"/>
    <lineage>
        <taxon>Eukaryota</taxon>
        <taxon>Sar</taxon>
        <taxon>Stramenopiles</taxon>
        <taxon>Ochrophyta</taxon>
        <taxon>Bacillariophyta</taxon>
        <taxon>Bacillariophyceae</taxon>
        <taxon>Bacillariophycidae</taxon>
        <taxon>Naviculales</taxon>
        <taxon>Phaeodactylaceae</taxon>
        <taxon>Phaeodactylum</taxon>
    </lineage>
</organism>
<feature type="transmembrane region" description="Helical" evidence="7">
    <location>
        <begin position="427"/>
        <end position="451"/>
    </location>
</feature>
<evidence type="ECO:0000256" key="4">
    <source>
        <dbReference type="ARBA" id="ARBA00022729"/>
    </source>
</evidence>
<name>B7G439_PHATC</name>
<dbReference type="GeneID" id="7202793"/>
<keyword evidence="5 7" id="KW-1133">Transmembrane helix</keyword>
<evidence type="ECO:0000256" key="6">
    <source>
        <dbReference type="ARBA" id="ARBA00023136"/>
    </source>
</evidence>
<dbReference type="KEGG" id="pti:PHATRDRAFT_47564"/>
<proteinExistence type="inferred from homology"/>
<evidence type="ECO:0000256" key="2">
    <source>
        <dbReference type="ARBA" id="ARBA00005227"/>
    </source>
</evidence>
<dbReference type="EMBL" id="CM000616">
    <property type="protein sequence ID" value="EEC46544.1"/>
    <property type="molecule type" value="Genomic_DNA"/>
</dbReference>
<dbReference type="Proteomes" id="UP000000759">
    <property type="component" value="Chromosome 14"/>
</dbReference>